<evidence type="ECO:0000256" key="1">
    <source>
        <dbReference type="ARBA" id="ARBA00022801"/>
    </source>
</evidence>
<gene>
    <name evidence="4" type="ORF">SPHA_56572</name>
</gene>
<dbReference type="GO" id="GO:0006508">
    <property type="term" value="P:proteolysis"/>
    <property type="evidence" value="ECO:0007669"/>
    <property type="project" value="InterPro"/>
</dbReference>
<keyword evidence="5" id="KW-1185">Reference proteome</keyword>
<evidence type="ECO:0000313" key="5">
    <source>
        <dbReference type="Proteomes" id="UP000597762"/>
    </source>
</evidence>
<feature type="compositionally biased region" description="Polar residues" evidence="2">
    <location>
        <begin position="237"/>
        <end position="253"/>
    </location>
</feature>
<dbReference type="InterPro" id="IPR001969">
    <property type="entry name" value="Aspartic_peptidase_AS"/>
</dbReference>
<name>A0A812DKD9_ACAPH</name>
<evidence type="ECO:0000259" key="3">
    <source>
        <dbReference type="PROSITE" id="PS50175"/>
    </source>
</evidence>
<protein>
    <recommendedName>
        <fullName evidence="3">Peptidase A2 domain-containing protein</fullName>
    </recommendedName>
</protein>
<feature type="domain" description="Peptidase A2" evidence="3">
    <location>
        <begin position="36"/>
        <end position="109"/>
    </location>
</feature>
<reference evidence="4" key="1">
    <citation type="submission" date="2021-01" db="EMBL/GenBank/DDBJ databases">
        <authorList>
            <person name="Li R."/>
            <person name="Bekaert M."/>
        </authorList>
    </citation>
    <scope>NUCLEOTIDE SEQUENCE</scope>
    <source>
        <strain evidence="4">Farmed</strain>
    </source>
</reference>
<dbReference type="OrthoDB" id="6282257at2759"/>
<dbReference type="InterPro" id="IPR021109">
    <property type="entry name" value="Peptidase_aspartic_dom_sf"/>
</dbReference>
<comment type="caution">
    <text evidence="4">The sequence shown here is derived from an EMBL/GenBank/DDBJ whole genome shotgun (WGS) entry which is preliminary data.</text>
</comment>
<organism evidence="4 5">
    <name type="scientific">Acanthosepion pharaonis</name>
    <name type="common">Pharaoh cuttlefish</name>
    <name type="synonym">Sepia pharaonis</name>
    <dbReference type="NCBI Taxonomy" id="158019"/>
    <lineage>
        <taxon>Eukaryota</taxon>
        <taxon>Metazoa</taxon>
        <taxon>Spiralia</taxon>
        <taxon>Lophotrochozoa</taxon>
        <taxon>Mollusca</taxon>
        <taxon>Cephalopoda</taxon>
        <taxon>Coleoidea</taxon>
        <taxon>Decapodiformes</taxon>
        <taxon>Sepiida</taxon>
        <taxon>Sepiina</taxon>
        <taxon>Sepiidae</taxon>
        <taxon>Acanthosepion</taxon>
    </lineage>
</organism>
<evidence type="ECO:0000313" key="4">
    <source>
        <dbReference type="EMBL" id="CAE1303859.1"/>
    </source>
</evidence>
<dbReference type="EMBL" id="CAHIKZ030003751">
    <property type="protein sequence ID" value="CAE1303859.1"/>
    <property type="molecule type" value="Genomic_DNA"/>
</dbReference>
<feature type="compositionally biased region" description="Low complexity" evidence="2">
    <location>
        <begin position="217"/>
        <end position="236"/>
    </location>
</feature>
<sequence>MEPGILDPPYTPVGSRGEYKPQHWRQLTHRSQHAMSSILLDTGAAISVIPYQERPYFSKPTLLKLQAANGSAIDTYGERTLTLNIGMRRDFTWTFTVANVKIPILGADFLAHYELAVYMNPRTLFDTTTNLHVFGTPTRQSSTGISVATCHGDHQTQHHIRTRGPPTFSPPATTRSTQTRVLRRTDMHLTIRRANTTDTVAIDRTKPFFLEKQQFDANPAPRTPNATPAHPAHAAPQTSDDTPATPVQQTKSDLSPAAGEKLDDWPIWWTPKPYLMSIGLGSAFQTSNDMGSNFISTVCYSL</sequence>
<dbReference type="Gene3D" id="2.40.70.10">
    <property type="entry name" value="Acid Proteases"/>
    <property type="match status" value="1"/>
</dbReference>
<dbReference type="PROSITE" id="PS50175">
    <property type="entry name" value="ASP_PROT_RETROV"/>
    <property type="match status" value="1"/>
</dbReference>
<dbReference type="Proteomes" id="UP000597762">
    <property type="component" value="Unassembled WGS sequence"/>
</dbReference>
<feature type="region of interest" description="Disordered" evidence="2">
    <location>
        <begin position="157"/>
        <end position="177"/>
    </location>
</feature>
<dbReference type="PROSITE" id="PS00141">
    <property type="entry name" value="ASP_PROTEASE"/>
    <property type="match status" value="1"/>
</dbReference>
<keyword evidence="1" id="KW-0378">Hydrolase</keyword>
<feature type="region of interest" description="Disordered" evidence="2">
    <location>
        <begin position="216"/>
        <end position="259"/>
    </location>
</feature>
<evidence type="ECO:0000256" key="2">
    <source>
        <dbReference type="SAM" id="MobiDB-lite"/>
    </source>
</evidence>
<dbReference type="AlphaFoldDB" id="A0A812DKD9"/>
<dbReference type="InterPro" id="IPR001995">
    <property type="entry name" value="Peptidase_A2_cat"/>
</dbReference>
<accession>A0A812DKD9</accession>
<dbReference type="GO" id="GO:0004190">
    <property type="term" value="F:aspartic-type endopeptidase activity"/>
    <property type="evidence" value="ECO:0007669"/>
    <property type="project" value="InterPro"/>
</dbReference>
<proteinExistence type="predicted"/>
<dbReference type="SUPFAM" id="SSF50630">
    <property type="entry name" value="Acid proteases"/>
    <property type="match status" value="1"/>
</dbReference>